<dbReference type="SUPFAM" id="SSF56935">
    <property type="entry name" value="Porins"/>
    <property type="match status" value="1"/>
</dbReference>
<keyword evidence="1" id="KW-0732">Signal</keyword>
<dbReference type="STRING" id="593133.SAMN04488006_2624"/>
<proteinExistence type="predicted"/>
<dbReference type="AlphaFoldDB" id="A0A1I6RXA8"/>
<keyword evidence="3" id="KW-1185">Reference proteome</keyword>
<dbReference type="RefSeq" id="WP_090227824.1">
    <property type="nucleotide sequence ID" value="NZ_FOZP01000007.1"/>
</dbReference>
<protein>
    <recommendedName>
        <fullName evidence="4">Beta-barrel porin-2, OmpL-like. bbp2</fullName>
    </recommendedName>
</protein>
<dbReference type="OrthoDB" id="9802177at2"/>
<reference evidence="3" key="1">
    <citation type="submission" date="2016-10" db="EMBL/GenBank/DDBJ databases">
        <authorList>
            <person name="Varghese N."/>
            <person name="Submissions S."/>
        </authorList>
    </citation>
    <scope>NUCLEOTIDE SEQUENCE [LARGE SCALE GENOMIC DNA]</scope>
    <source>
        <strain evidence="3">DSM 24450</strain>
    </source>
</reference>
<evidence type="ECO:0008006" key="4">
    <source>
        <dbReference type="Google" id="ProtNLM"/>
    </source>
</evidence>
<dbReference type="EMBL" id="FOZP01000007">
    <property type="protein sequence ID" value="SFS69337.1"/>
    <property type="molecule type" value="Genomic_DNA"/>
</dbReference>
<accession>A0A1I6RXA8</accession>
<feature type="signal peptide" evidence="1">
    <location>
        <begin position="1"/>
        <end position="21"/>
    </location>
</feature>
<organism evidence="2 3">
    <name type="scientific">Lutibacter maritimus</name>
    <dbReference type="NCBI Taxonomy" id="593133"/>
    <lineage>
        <taxon>Bacteria</taxon>
        <taxon>Pseudomonadati</taxon>
        <taxon>Bacteroidota</taxon>
        <taxon>Flavobacteriia</taxon>
        <taxon>Flavobacteriales</taxon>
        <taxon>Flavobacteriaceae</taxon>
        <taxon>Lutibacter</taxon>
    </lineage>
</organism>
<feature type="chain" id="PRO_5011653764" description="Beta-barrel porin-2, OmpL-like. bbp2" evidence="1">
    <location>
        <begin position="22"/>
        <end position="391"/>
    </location>
</feature>
<name>A0A1I6RXA8_9FLAO</name>
<evidence type="ECO:0000256" key="1">
    <source>
        <dbReference type="SAM" id="SignalP"/>
    </source>
</evidence>
<evidence type="ECO:0000313" key="2">
    <source>
        <dbReference type="EMBL" id="SFS69337.1"/>
    </source>
</evidence>
<dbReference type="Proteomes" id="UP000199312">
    <property type="component" value="Unassembled WGS sequence"/>
</dbReference>
<evidence type="ECO:0000313" key="3">
    <source>
        <dbReference type="Proteomes" id="UP000199312"/>
    </source>
</evidence>
<sequence length="391" mass="42779">MKKQLSVLLIALLAVTYFSYGQSNNADKKFGINWSGFVKTDFMYDTRQVVNAREGHFNILPAAENLVGGEDLNDQSNFNILSIQTRLKAAISGPDFFGMKTSGAIEAAFFGNSDASVGELRLRHAFVQLSNDKIEILMGQYWHPMFVTAVFPGTYSFNTGVPFQPFSRNPQLRITTKGNVKFIGVLFTERDFQTRGASVSKSGIPQFHAQLQFGKASETLGGLGFNVKSSRPNLGDDNLTSTAFIGYFRTKLGNATWKAEAIYGENMTDLLQIGGFGTATNGDFVNNNTLSLWTEFSGDFSETMEWGLFGGYTENGGFGEAITYVNGFLGTVENAYRIAPRIGWKSGALTIGVEGEFTNAQYGSIDGNGDITSSTDAVNNFRLLTTAIYKF</sequence>
<gene>
    <name evidence="2" type="ORF">SAMN04488006_2624</name>
</gene>